<dbReference type="AlphaFoldDB" id="A0A239SV82"/>
<dbReference type="InterPro" id="IPR024535">
    <property type="entry name" value="RHGA/B-epi-like_pectate_lyase"/>
</dbReference>
<dbReference type="InterPro" id="IPR011050">
    <property type="entry name" value="Pectin_lyase_fold/virulence"/>
</dbReference>
<dbReference type="EMBL" id="LT906439">
    <property type="protein sequence ID" value="SNU88718.1"/>
    <property type="molecule type" value="Genomic_DNA"/>
</dbReference>
<dbReference type="PANTHER" id="PTHR31339">
    <property type="entry name" value="PECTIN LYASE-RELATED"/>
    <property type="match status" value="1"/>
</dbReference>
<evidence type="ECO:0000313" key="7">
    <source>
        <dbReference type="Proteomes" id="UP000215185"/>
    </source>
</evidence>
<evidence type="ECO:0000259" key="5">
    <source>
        <dbReference type="Pfam" id="PF12708"/>
    </source>
</evidence>
<dbReference type="NCBIfam" id="TIGR01168">
    <property type="entry name" value="YSIRK_signal"/>
    <property type="match status" value="1"/>
</dbReference>
<dbReference type="KEGG" id="smen:SAMEA4412692_1201"/>
<gene>
    <name evidence="6" type="primary">pfbA</name>
    <name evidence="6" type="ORF">SAMEA4412692_01201</name>
</gene>
<evidence type="ECO:0000313" key="6">
    <source>
        <dbReference type="EMBL" id="SNU88718.1"/>
    </source>
</evidence>
<keyword evidence="7" id="KW-1185">Reference proteome</keyword>
<sequence>MTQFNKQNFSIRKLSVGGCSAFIGLALFSTTPVFANEASSIEQDPSLSTSQLTEIENTQNNSEGTLGAEMKSARTSDEIIPKESGNTELILSDEALTQEESLTAEIRQAGNEGNTEQTFSNEPLNIKTQYGAIGDGIADDRKALQDAIDAASTGLGGGIVYLPEGTYRMEEIIFLKSNIHVQLHEKATILNYINQKDHPSIVFMTGEFTDDGKQVEWAPTENITFTGGTIDMNGQLNAEGTKAKNLPLINSSGAFAIGNSTNVTIRDVTFKDSYKGHAIQIAGSKNVLIDNSRFIGQALPNTLKDSQLINYESIQIEPLTRKGFPYALNNTGAKSENITIQNSYFGKSNTAGELVTAIGTHYQDMTTENPENIKILNNHFDNMVYAGIRFTGFTNVLIQGNHFTKKAKEDSIHYREKGATLVNGYSYNNKDKSHVLDLNKHITVTENTFDIADSNTKSIRFAKDNAQNLGEIRDIAITNNTITYTHPDSKQPAIQTLRVVDNLTITGNTILGGYQGITLAETSGATLLANNIISNVSDTYMDLSKLGSNQTIHLKTQGAGTIELTTDDNQYHFLAKSNSGFVYAGLYSDPVSKQKISDATTYSIPINEATTSSLIFLFNVLSKEEQDVSPKSNPKLPSNPQNNRPSPLNDIRITLNTTEKKDSSPISSITKKAQISPQSILPRTGQSTSTLTLLGSFILLGVGMNLISKKDGN</sequence>
<dbReference type="Gene3D" id="2.160.20.10">
    <property type="entry name" value="Single-stranded right-handed beta-helix, Pectin lyase-like"/>
    <property type="match status" value="1"/>
</dbReference>
<feature type="domain" description="Rhamnogalacturonase A/B/Epimerase-like pectate lyase" evidence="5">
    <location>
        <begin position="125"/>
        <end position="180"/>
    </location>
</feature>
<proteinExistence type="predicted"/>
<dbReference type="InterPro" id="IPR051801">
    <property type="entry name" value="GH28_Enzymes"/>
</dbReference>
<name>A0A239SV82_9STRE</name>
<dbReference type="Pfam" id="PF04650">
    <property type="entry name" value="YSIRK_signal"/>
    <property type="match status" value="1"/>
</dbReference>
<dbReference type="SUPFAM" id="SSF51126">
    <property type="entry name" value="Pectin lyase-like"/>
    <property type="match status" value="1"/>
</dbReference>
<evidence type="ECO:0000256" key="3">
    <source>
        <dbReference type="SAM" id="SignalP"/>
    </source>
</evidence>
<dbReference type="InterPro" id="IPR006626">
    <property type="entry name" value="PbH1"/>
</dbReference>
<dbReference type="OrthoDB" id="2404754at2"/>
<evidence type="ECO:0000256" key="2">
    <source>
        <dbReference type="SAM" id="MobiDB-lite"/>
    </source>
</evidence>
<dbReference type="InterPro" id="IPR005877">
    <property type="entry name" value="YSIRK_signal_dom"/>
</dbReference>
<feature type="compositionally biased region" description="Low complexity" evidence="2">
    <location>
        <begin position="629"/>
        <end position="643"/>
    </location>
</feature>
<protein>
    <submittedName>
        <fullName evidence="6">Cell wall surface anchor family protein</fullName>
    </submittedName>
</protein>
<dbReference type="eggNOG" id="COG5434">
    <property type="taxonomic scope" value="Bacteria"/>
</dbReference>
<dbReference type="InterPro" id="IPR012334">
    <property type="entry name" value="Pectin_lyas_fold"/>
</dbReference>
<dbReference type="Proteomes" id="UP000215185">
    <property type="component" value="Chromosome 1"/>
</dbReference>
<reference evidence="6 7" key="1">
    <citation type="submission" date="2017-06" db="EMBL/GenBank/DDBJ databases">
        <authorList>
            <consortium name="Pathogen Informatics"/>
        </authorList>
    </citation>
    <scope>NUCLEOTIDE SEQUENCE [LARGE SCALE GENOMIC DNA]</scope>
    <source>
        <strain evidence="6 7">NCTC13788</strain>
    </source>
</reference>
<organism evidence="6 7">
    <name type="scientific">Streptococcus merionis</name>
    <dbReference type="NCBI Taxonomy" id="400065"/>
    <lineage>
        <taxon>Bacteria</taxon>
        <taxon>Bacillati</taxon>
        <taxon>Bacillota</taxon>
        <taxon>Bacilli</taxon>
        <taxon>Lactobacillales</taxon>
        <taxon>Streptococcaceae</taxon>
        <taxon>Streptococcus</taxon>
    </lineage>
</organism>
<dbReference type="STRING" id="1123308.GCA_000380085_01842"/>
<accession>A0A239SV82</accession>
<dbReference type="Pfam" id="PF12708">
    <property type="entry name" value="Pect-lyase_RHGA_epim"/>
    <property type="match status" value="1"/>
</dbReference>
<feature type="domain" description="YSIRK Gram-positive signal peptide" evidence="4">
    <location>
        <begin position="5"/>
        <end position="24"/>
    </location>
</feature>
<feature type="signal peptide" evidence="3">
    <location>
        <begin position="1"/>
        <end position="35"/>
    </location>
</feature>
<dbReference type="SMART" id="SM00710">
    <property type="entry name" value="PbH1"/>
    <property type="match status" value="6"/>
</dbReference>
<evidence type="ECO:0000256" key="1">
    <source>
        <dbReference type="ARBA" id="ARBA00022729"/>
    </source>
</evidence>
<dbReference type="PANTHER" id="PTHR31339:SF9">
    <property type="entry name" value="PLASMIN AND FIBRONECTIN-BINDING PROTEIN A"/>
    <property type="match status" value="1"/>
</dbReference>
<feature type="chain" id="PRO_5011280960" evidence="3">
    <location>
        <begin position="36"/>
        <end position="713"/>
    </location>
</feature>
<dbReference type="RefSeq" id="WP_018374385.1">
    <property type="nucleotide sequence ID" value="NZ_LT906439.1"/>
</dbReference>
<evidence type="ECO:0000259" key="4">
    <source>
        <dbReference type="Pfam" id="PF04650"/>
    </source>
</evidence>
<feature type="region of interest" description="Disordered" evidence="2">
    <location>
        <begin position="627"/>
        <end position="650"/>
    </location>
</feature>
<keyword evidence="1 3" id="KW-0732">Signal</keyword>